<dbReference type="CDD" id="cd00085">
    <property type="entry name" value="HNHc"/>
    <property type="match status" value="1"/>
</dbReference>
<dbReference type="Proteomes" id="UP000276254">
    <property type="component" value="Chromosome"/>
</dbReference>
<proteinExistence type="predicted"/>
<dbReference type="SMART" id="SM00507">
    <property type="entry name" value="HNHc"/>
    <property type="match status" value="1"/>
</dbReference>
<dbReference type="InterPro" id="IPR003615">
    <property type="entry name" value="HNH_nuc"/>
</dbReference>
<dbReference type="PANTHER" id="PTHR33877:SF2">
    <property type="entry name" value="OS07G0170200 PROTEIN"/>
    <property type="match status" value="1"/>
</dbReference>
<feature type="domain" description="HNH nuclease" evidence="1">
    <location>
        <begin position="76"/>
        <end position="126"/>
    </location>
</feature>
<dbReference type="Pfam" id="PF14279">
    <property type="entry name" value="HNH_5"/>
    <property type="match status" value="1"/>
</dbReference>
<keyword evidence="3" id="KW-1185">Reference proteome</keyword>
<dbReference type="AlphaFoldDB" id="A0A494TQA3"/>
<sequence>MSHEDDIRKEREAVDRLNAALEQISEDIIWYWGWGDGEGGYVLEKLPAIVNERDFDWPGDGKAKPRIYQKKVISRSLSKAVFERDAFRCVICSTHVDLTCDHIYPESLGGETILANLQTMCRSCNAKKGVRT</sequence>
<keyword evidence="2" id="KW-0255">Endonuclease</keyword>
<organism evidence="2 3">
    <name type="scientific">Sphingomonas paeninsulae</name>
    <dbReference type="NCBI Taxonomy" id="2319844"/>
    <lineage>
        <taxon>Bacteria</taxon>
        <taxon>Pseudomonadati</taxon>
        <taxon>Pseudomonadota</taxon>
        <taxon>Alphaproteobacteria</taxon>
        <taxon>Sphingomonadales</taxon>
        <taxon>Sphingomonadaceae</taxon>
        <taxon>Sphingomonas</taxon>
    </lineage>
</organism>
<dbReference type="InterPro" id="IPR052892">
    <property type="entry name" value="NA-targeting_endonuclease"/>
</dbReference>
<protein>
    <submittedName>
        <fullName evidence="2">HNH endonuclease</fullName>
    </submittedName>
</protein>
<evidence type="ECO:0000259" key="1">
    <source>
        <dbReference type="SMART" id="SM00507"/>
    </source>
</evidence>
<reference evidence="2 3" key="1">
    <citation type="submission" date="2018-09" db="EMBL/GenBank/DDBJ databases">
        <title>Sphingomonas peninsula sp. nov., isolated from fildes peninsula, Antarctic soil.</title>
        <authorList>
            <person name="Yingchao G."/>
        </authorList>
    </citation>
    <scope>NUCLEOTIDE SEQUENCE [LARGE SCALE GENOMIC DNA]</scope>
    <source>
        <strain evidence="2 3">YZ-8</strain>
    </source>
</reference>
<name>A0A494TQA3_SPHPE</name>
<dbReference type="EMBL" id="CP032829">
    <property type="protein sequence ID" value="AYJ87648.1"/>
    <property type="molecule type" value="Genomic_DNA"/>
</dbReference>
<keyword evidence="2" id="KW-0540">Nuclease</keyword>
<dbReference type="RefSeq" id="WP_121155236.1">
    <property type="nucleotide sequence ID" value="NZ_CP032829.1"/>
</dbReference>
<dbReference type="GO" id="GO:0004519">
    <property type="term" value="F:endonuclease activity"/>
    <property type="evidence" value="ECO:0007669"/>
    <property type="project" value="UniProtKB-KW"/>
</dbReference>
<accession>A0A494TQA3</accession>
<dbReference type="InterPro" id="IPR029471">
    <property type="entry name" value="HNH_5"/>
</dbReference>
<evidence type="ECO:0000313" key="2">
    <source>
        <dbReference type="EMBL" id="AYJ87648.1"/>
    </source>
</evidence>
<keyword evidence="2" id="KW-0378">Hydrolase</keyword>
<evidence type="ECO:0000313" key="3">
    <source>
        <dbReference type="Proteomes" id="UP000276254"/>
    </source>
</evidence>
<dbReference type="Gene3D" id="1.10.30.50">
    <property type="match status" value="1"/>
</dbReference>
<gene>
    <name evidence="2" type="ORF">D3Y57_19125</name>
</gene>
<dbReference type="PANTHER" id="PTHR33877">
    <property type="entry name" value="SLL1193 PROTEIN"/>
    <property type="match status" value="1"/>
</dbReference>
<dbReference type="OrthoDB" id="7807589at2"/>
<dbReference type="KEGG" id="spha:D3Y57_19125"/>